<dbReference type="EMBL" id="CADCWI010000116">
    <property type="protein sequence ID" value="CAA9565355.1"/>
    <property type="molecule type" value="Genomic_DNA"/>
</dbReference>
<reference evidence="1" key="1">
    <citation type="submission" date="2020-02" db="EMBL/GenBank/DDBJ databases">
        <authorList>
            <person name="Meier V. D."/>
        </authorList>
    </citation>
    <scope>NUCLEOTIDE SEQUENCE</scope>
    <source>
        <strain evidence="1">AVDCRST_MAG43</strain>
    </source>
</reference>
<dbReference type="SUPFAM" id="SSF89562">
    <property type="entry name" value="RraA-like"/>
    <property type="match status" value="1"/>
</dbReference>
<evidence type="ECO:0000313" key="1">
    <source>
        <dbReference type="EMBL" id="CAA9565355.1"/>
    </source>
</evidence>
<name>A0A6J4UZS1_9BACT</name>
<protein>
    <submittedName>
        <fullName evidence="1">Uncharacterized protein</fullName>
    </submittedName>
</protein>
<dbReference type="InterPro" id="IPR036704">
    <property type="entry name" value="RraA/RraA-like_sf"/>
</dbReference>
<dbReference type="AlphaFoldDB" id="A0A6J4UZS1"/>
<dbReference type="Gene3D" id="3.50.30.40">
    <property type="entry name" value="Ribonuclease E inhibitor RraA/RraA-like"/>
    <property type="match status" value="1"/>
</dbReference>
<proteinExistence type="predicted"/>
<accession>A0A6J4UZS1</accession>
<organism evidence="1">
    <name type="scientific">uncultured Thermomicrobiales bacterium</name>
    <dbReference type="NCBI Taxonomy" id="1645740"/>
    <lineage>
        <taxon>Bacteria</taxon>
        <taxon>Pseudomonadati</taxon>
        <taxon>Thermomicrobiota</taxon>
        <taxon>Thermomicrobia</taxon>
        <taxon>Thermomicrobiales</taxon>
        <taxon>environmental samples</taxon>
    </lineage>
</organism>
<sequence>MGFFRCGRPWGVPGGDGVLAGTVVIVPKTWPCLRHSLHVISDYRCPIEIGGVRTDPGDIIFGDLDGRPIDRIYQHIST</sequence>
<gene>
    <name evidence="1" type="ORF">AVDCRST_MAG43-2278</name>
</gene>